<dbReference type="GO" id="GO:0008233">
    <property type="term" value="F:peptidase activity"/>
    <property type="evidence" value="ECO:0007669"/>
    <property type="project" value="InterPro"/>
</dbReference>
<sequence length="531" mass="59684">MSVRRIMGTETEYAVTAASTPYNPIRLSYDVVNAADGYAGIRWDYRPEHPVQDMRGFAMQRAAAPHDMLTDEAGDHVTNKVAANGGRVYVDHAHPEYSSPETLDPFAATVYNVAGDRIMRQAVEQANTRRDAADAIRLYKNNVDGKGATWGAHENYCMSRSIPFELVVDLMTAHLVSRQLYTGAGRVGLGDHGETAGYQLSQRADYFLTHVGLQTTLQRPIINTRDESHATDALRRLHVIAGDANRMDVPQVLKLGTTSMLLWLLEHADETAYDLDALLACVRLADPVDAMHRISHDLTLGEELELESGAATTAWTMQIHLLTAVYEACAAYYGTDTKGEPVWPDRDTKSVMAMWKQALLDVAQIRHANADERLELDGPATRIEWFCKWRLVERMKRRLYPGETGDEALADPRIAGIDLLWASLEPNSLYDKMRTRVEHTCSEEEIEHAMHEAPEDTRAWLRAAMVRRFPGDIAAASWSTLRVRTREPDNALYDISMEDPADFTKERTRVMLADAHNVCEVLQSLQQYRDA</sequence>
<comment type="similarity">
    <text evidence="1">Belongs to the Pup ligase/Pup deamidase family. Pup deamidase subfamily.</text>
</comment>
<dbReference type="NCBIfam" id="TIGR03688">
    <property type="entry name" value="depupylase_Dop"/>
    <property type="match status" value="1"/>
</dbReference>
<dbReference type="InterPro" id="IPR022366">
    <property type="entry name" value="Pup_deamidase"/>
</dbReference>
<keyword evidence="2" id="KW-0436">Ligase</keyword>
<evidence type="ECO:0000313" key="2">
    <source>
        <dbReference type="EMBL" id="KFI68791.1"/>
    </source>
</evidence>
<dbReference type="EC" id="6.3.2.-" evidence="2"/>
<dbReference type="GO" id="GO:0016874">
    <property type="term" value="F:ligase activity"/>
    <property type="evidence" value="ECO:0007669"/>
    <property type="project" value="UniProtKB-KW"/>
</dbReference>
<name>A0A087BCP1_9BIFI</name>
<keyword evidence="3" id="KW-1185">Reference proteome</keyword>
<proteinExistence type="inferred from homology"/>
<protein>
    <submittedName>
        <fullName evidence="2">Pup-ligase protein</fullName>
        <ecNumber evidence="2">6.3.2.-</ecNumber>
    </submittedName>
</protein>
<dbReference type="RefSeq" id="WP_238548748.1">
    <property type="nucleotide sequence ID" value="NZ_JGZB01000003.1"/>
</dbReference>
<dbReference type="GO" id="GO:0010498">
    <property type="term" value="P:proteasomal protein catabolic process"/>
    <property type="evidence" value="ECO:0007669"/>
    <property type="project" value="InterPro"/>
</dbReference>
<reference evidence="2 3" key="1">
    <citation type="submission" date="2014-03" db="EMBL/GenBank/DDBJ databases">
        <title>Genomics of Bifidobacteria.</title>
        <authorList>
            <person name="Ventura M."/>
            <person name="Milani C."/>
            <person name="Lugli G.A."/>
        </authorList>
    </citation>
    <scope>NUCLEOTIDE SEQUENCE [LARGE SCALE GENOMIC DNA]</scope>
    <source>
        <strain evidence="2 3">LMG 11591</strain>
    </source>
</reference>
<dbReference type="Pfam" id="PF03136">
    <property type="entry name" value="Pup_ligase"/>
    <property type="match status" value="1"/>
</dbReference>
<dbReference type="STRING" id="1692.BMAGN_0664"/>
<dbReference type="AlphaFoldDB" id="A0A087BCP1"/>
<dbReference type="GO" id="GO:0070490">
    <property type="term" value="P:protein pupylation"/>
    <property type="evidence" value="ECO:0007669"/>
    <property type="project" value="TreeGrafter"/>
</dbReference>
<dbReference type="Proteomes" id="UP000029052">
    <property type="component" value="Unassembled WGS sequence"/>
</dbReference>
<gene>
    <name evidence="2" type="ORF">BMAGN_0664</name>
</gene>
<organism evidence="2 3">
    <name type="scientific">Bifidobacterium magnum</name>
    <dbReference type="NCBI Taxonomy" id="1692"/>
    <lineage>
        <taxon>Bacteria</taxon>
        <taxon>Bacillati</taxon>
        <taxon>Actinomycetota</taxon>
        <taxon>Actinomycetes</taxon>
        <taxon>Bifidobacteriales</taxon>
        <taxon>Bifidobacteriaceae</taxon>
        <taxon>Bifidobacterium</taxon>
    </lineage>
</organism>
<dbReference type="GO" id="GO:0005524">
    <property type="term" value="F:ATP binding"/>
    <property type="evidence" value="ECO:0007669"/>
    <property type="project" value="TreeGrafter"/>
</dbReference>
<evidence type="ECO:0000313" key="3">
    <source>
        <dbReference type="Proteomes" id="UP000029052"/>
    </source>
</evidence>
<comment type="caution">
    <text evidence="2">The sequence shown here is derived from an EMBL/GenBank/DDBJ whole genome shotgun (WGS) entry which is preliminary data.</text>
</comment>
<dbReference type="GO" id="GO:0019941">
    <property type="term" value="P:modification-dependent protein catabolic process"/>
    <property type="evidence" value="ECO:0007669"/>
    <property type="project" value="InterPro"/>
</dbReference>
<evidence type="ECO:0000256" key="1">
    <source>
        <dbReference type="ARBA" id="ARBA00009114"/>
    </source>
</evidence>
<dbReference type="PANTHER" id="PTHR42307:SF2">
    <property type="entry name" value="PUP DEAMIDASE_DEPUPYLASE"/>
    <property type="match status" value="1"/>
</dbReference>
<dbReference type="eggNOG" id="COG4122">
    <property type="taxonomic scope" value="Bacteria"/>
</dbReference>
<accession>A0A087BCP1</accession>
<dbReference type="InterPro" id="IPR004347">
    <property type="entry name" value="Pup_ligase/deamidase"/>
</dbReference>
<dbReference type="PANTHER" id="PTHR42307">
    <property type="entry name" value="PUP DEAMIDASE/DEPUPYLASE"/>
    <property type="match status" value="1"/>
</dbReference>
<dbReference type="GO" id="GO:0016811">
    <property type="term" value="F:hydrolase activity, acting on carbon-nitrogen (but not peptide) bonds, in linear amides"/>
    <property type="evidence" value="ECO:0007669"/>
    <property type="project" value="InterPro"/>
</dbReference>
<dbReference type="EMBL" id="JGZB01000003">
    <property type="protein sequence ID" value="KFI68791.1"/>
    <property type="molecule type" value="Genomic_DNA"/>
</dbReference>